<accession>A0A099W1V0</accession>
<gene>
    <name evidence="1" type="ORF">EP57_12495</name>
</gene>
<evidence type="ECO:0000313" key="2">
    <source>
        <dbReference type="Proteomes" id="UP000029844"/>
    </source>
</evidence>
<reference evidence="1 2" key="1">
    <citation type="submission" date="2014-05" db="EMBL/GenBank/DDBJ databases">
        <title>Novel Listeriaceae from food processing environments.</title>
        <authorList>
            <person name="den Bakker H.C."/>
        </authorList>
    </citation>
    <scope>NUCLEOTIDE SEQUENCE [LARGE SCALE GENOMIC DNA]</scope>
    <source>
        <strain evidence="1 2">FSL A5-0281</strain>
    </source>
</reference>
<organism evidence="1 2">
    <name type="scientific">Listeria booriae</name>
    <dbReference type="NCBI Taxonomy" id="1552123"/>
    <lineage>
        <taxon>Bacteria</taxon>
        <taxon>Bacillati</taxon>
        <taxon>Bacillota</taxon>
        <taxon>Bacilli</taxon>
        <taxon>Bacillales</taxon>
        <taxon>Listeriaceae</taxon>
        <taxon>Listeria</taxon>
    </lineage>
</organism>
<proteinExistence type="predicted"/>
<dbReference type="EMBL" id="JNFA01000025">
    <property type="protein sequence ID" value="KGL39874.1"/>
    <property type="molecule type" value="Genomic_DNA"/>
</dbReference>
<dbReference type="AlphaFoldDB" id="A0A099W1V0"/>
<dbReference type="Proteomes" id="UP000029844">
    <property type="component" value="Unassembled WGS sequence"/>
</dbReference>
<evidence type="ECO:0008006" key="3">
    <source>
        <dbReference type="Google" id="ProtNLM"/>
    </source>
</evidence>
<keyword evidence="2" id="KW-1185">Reference proteome</keyword>
<name>A0A099W1V0_9LIST</name>
<comment type="caution">
    <text evidence="1">The sequence shown here is derived from an EMBL/GenBank/DDBJ whole genome shotgun (WGS) entry which is preliminary data.</text>
</comment>
<evidence type="ECO:0000313" key="1">
    <source>
        <dbReference type="EMBL" id="KGL39874.1"/>
    </source>
</evidence>
<sequence length="195" mass="22567">MVIMKLYDIDIRNEVKKRLNGYKDCAILEEVKTSSGHAIADVVAVNGHINAYEIKSDKDSLTRLSGQVKQYDENFERNIIVVGEKYEKSIDSKVPDYWGIIVASNYNGKVRLSYKRQAKLNPNISFFAFLDHLSAKELRSVVVQNDFLFARIELEKKDINRLFKQDLIVKIESKISKKEKQIVKRIVRETIKGRT</sequence>
<dbReference type="InterPro" id="IPR047729">
    <property type="entry name" value="Sce7726-like"/>
</dbReference>
<protein>
    <recommendedName>
        <fullName evidence="3">Sce7726 family protein</fullName>
    </recommendedName>
</protein>
<dbReference type="eggNOG" id="ENOG502ZAKT">
    <property type="taxonomic scope" value="Bacteria"/>
</dbReference>
<dbReference type="NCBIfam" id="NF033832">
    <property type="entry name" value="sce7726_fam"/>
    <property type="match status" value="1"/>
</dbReference>